<dbReference type="PANTHER" id="PTHR33112:SF16">
    <property type="entry name" value="HETEROKARYON INCOMPATIBILITY DOMAIN-CONTAINING PROTEIN"/>
    <property type="match status" value="1"/>
</dbReference>
<reference evidence="3 4" key="1">
    <citation type="journal article" date="2018" name="Evol. Lett.">
        <title>Horizontal gene cluster transfer increased hallucinogenic mushroom diversity.</title>
        <authorList>
            <person name="Reynolds H.T."/>
            <person name="Vijayakumar V."/>
            <person name="Gluck-Thaler E."/>
            <person name="Korotkin H.B."/>
            <person name="Matheny P.B."/>
            <person name="Slot J.C."/>
        </authorList>
    </citation>
    <scope>NUCLEOTIDE SEQUENCE [LARGE SCALE GENOMIC DNA]</scope>
    <source>
        <strain evidence="3 4">SRW20</strain>
    </source>
</reference>
<proteinExistence type="predicted"/>
<evidence type="ECO:0000256" key="1">
    <source>
        <dbReference type="SAM" id="MobiDB-lite"/>
    </source>
</evidence>
<comment type="caution">
    <text evidence="3">The sequence shown here is derived from an EMBL/GenBank/DDBJ whole genome shotgun (WGS) entry which is preliminary data.</text>
</comment>
<name>A0A409Y1T7_9AGAR</name>
<dbReference type="PANTHER" id="PTHR33112">
    <property type="entry name" value="DOMAIN PROTEIN, PUTATIVE-RELATED"/>
    <property type="match status" value="1"/>
</dbReference>
<feature type="region of interest" description="Disordered" evidence="1">
    <location>
        <begin position="586"/>
        <end position="613"/>
    </location>
</feature>
<dbReference type="STRING" id="231916.A0A409Y1T7"/>
<protein>
    <recommendedName>
        <fullName evidence="2">Heterokaryon incompatibility domain-containing protein</fullName>
    </recommendedName>
</protein>
<organism evidence="3 4">
    <name type="scientific">Gymnopilus dilepis</name>
    <dbReference type="NCBI Taxonomy" id="231916"/>
    <lineage>
        <taxon>Eukaryota</taxon>
        <taxon>Fungi</taxon>
        <taxon>Dikarya</taxon>
        <taxon>Basidiomycota</taxon>
        <taxon>Agaricomycotina</taxon>
        <taxon>Agaricomycetes</taxon>
        <taxon>Agaricomycetidae</taxon>
        <taxon>Agaricales</taxon>
        <taxon>Agaricineae</taxon>
        <taxon>Hymenogastraceae</taxon>
        <taxon>Gymnopilus</taxon>
    </lineage>
</organism>
<dbReference type="Pfam" id="PF06985">
    <property type="entry name" value="HET"/>
    <property type="match status" value="1"/>
</dbReference>
<accession>A0A409Y1T7</accession>
<dbReference type="InterPro" id="IPR010730">
    <property type="entry name" value="HET"/>
</dbReference>
<keyword evidence="4" id="KW-1185">Reference proteome</keyword>
<evidence type="ECO:0000313" key="3">
    <source>
        <dbReference type="EMBL" id="PPQ96975.1"/>
    </source>
</evidence>
<evidence type="ECO:0000259" key="2">
    <source>
        <dbReference type="Pfam" id="PF06985"/>
    </source>
</evidence>
<sequence length="694" mass="78182">MTSTSSDPGDSLSLVCAACREGPFSYDGFRKAVASWHSNNTTGYDYTTTWQNISDSITKEDCRWCTIVRRTRDELPAENFPGPTAESVEVKIQITIGARKVLAIFLNGEKAMEYWIYGYPDDVSMSEIGRVLDTSKKQSYVDYEKAIQCVKACDDHEHCPAVEETYLPTRVIDCSDPSKPRLFETHRQIQAHYCTLSYVWGGEQHQKTTTANIDTYVREGINVPLPQTIADAILATNKLGCRYLWVDALCIIQDSVEDKVKELADMAHIYRDAYITLSVLSSFRADHGFLPDEREPDVVAFYTNGSSSAGRMLLEYVIPRPLPGRGKYETVVLHRPLDKRGWCLQESILPARRLIFQPPFLYYKCPSFTQLNISRPTQLDRMFYGQQTAYPVDDHILFQGKDSANPPADEGTVRERWRKLLLDYTERSITVPYDKLVALAGVAQIFGSLSKDAYVAGLWKKTLISDLLWTIWPPMGPDAASLPRPVDYRAPSWSWASVDAKLDLHTFGAPPSAATYEAEVLGVDVALKNETLQFGEVADAKLFLKAKIHPLMRDGSKCVFTEIKGARSEGNPFVRTEFNWEWKPPGGNCLEPVAPNPTDSQTDSDDGDDDDRVSGIVFDSAEGTAPDPPLDFFVVILRAGRQWRNVGDWMHGLLLLPVEGEAEQYRRVAKLNLQYDFQWPDWFDSAPLKTLTLV</sequence>
<dbReference type="Proteomes" id="UP000284706">
    <property type="component" value="Unassembled WGS sequence"/>
</dbReference>
<evidence type="ECO:0000313" key="4">
    <source>
        <dbReference type="Proteomes" id="UP000284706"/>
    </source>
</evidence>
<dbReference type="EMBL" id="NHYE01001306">
    <property type="protein sequence ID" value="PPQ96975.1"/>
    <property type="molecule type" value="Genomic_DNA"/>
</dbReference>
<feature type="domain" description="Heterokaryon incompatibility" evidence="2">
    <location>
        <begin position="193"/>
        <end position="346"/>
    </location>
</feature>
<dbReference type="OrthoDB" id="5125733at2759"/>
<gene>
    <name evidence="3" type="ORF">CVT26_006431</name>
</gene>
<feature type="compositionally biased region" description="Acidic residues" evidence="1">
    <location>
        <begin position="602"/>
        <end position="611"/>
    </location>
</feature>
<dbReference type="AlphaFoldDB" id="A0A409Y1T7"/>
<dbReference type="InParanoid" id="A0A409Y1T7"/>